<dbReference type="PANTHER" id="PTHR48050:SF13">
    <property type="entry name" value="STEROL 3-BETA-GLUCOSYLTRANSFERASE UGT80A2"/>
    <property type="match status" value="1"/>
</dbReference>
<dbReference type="InterPro" id="IPR002213">
    <property type="entry name" value="UDP_glucos_trans"/>
</dbReference>
<dbReference type="GO" id="GO:0016758">
    <property type="term" value="F:hexosyltransferase activity"/>
    <property type="evidence" value="ECO:0007669"/>
    <property type="project" value="InterPro"/>
</dbReference>
<dbReference type="PANTHER" id="PTHR48050">
    <property type="entry name" value="STEROL 3-BETA-GLUCOSYLTRANSFERASE"/>
    <property type="match status" value="1"/>
</dbReference>
<evidence type="ECO:0000256" key="1">
    <source>
        <dbReference type="ARBA" id="ARBA00009995"/>
    </source>
</evidence>
<dbReference type="InterPro" id="IPR050426">
    <property type="entry name" value="Glycosyltransferase_28"/>
</dbReference>
<sequence length="382" mass="41851">MRCRVTWELARIGGVELLFVTLAGHGHLTPTLPLVEELVRRGHRVGYATGAEHADAVVEAGAEWVELPSLPPFQPKTANPIDEWFPHYFAAMRATHPVLLRRCAQVRPDVLVYDATNWPGRVVARQLGLPAVRTVPHFVSNEHFAMMAPAVAWAIEDDCARFAAEHGVELTVESTLDEPDACNVVLVPREFQPAGDTFDETFHFVGPLLGRRLDEEWAPRHDLPLLYVSLGSLLSDEAFYRACVEQFGDGAWQVALSAGVDVGPVPGTIDVQPWFPQLAVLEHAAAFITHGGMNSTLEALHQGVPLVVVPQTPEQATNADRVVELGLGERVDDVQDLRAAVDRVAASDRIRRNVDRMRAAVLQGRGVERAADLVLSRALRGA</sequence>
<keyword evidence="2" id="KW-0808">Transferase</keyword>
<proteinExistence type="inferred from homology"/>
<dbReference type="InterPro" id="IPR035595">
    <property type="entry name" value="UDP_glycos_trans_CS"/>
</dbReference>
<dbReference type="InterPro" id="IPR010610">
    <property type="entry name" value="EryCIII-like_C"/>
</dbReference>
<dbReference type="PROSITE" id="PS00375">
    <property type="entry name" value="UDPGT"/>
    <property type="match status" value="1"/>
</dbReference>
<feature type="domain" description="Erythromycin biosynthesis protein CIII-like C-terminal" evidence="3">
    <location>
        <begin position="259"/>
        <end position="361"/>
    </location>
</feature>
<comment type="similarity">
    <text evidence="1">Belongs to the UDP-glycosyltransferase family.</text>
</comment>
<dbReference type="Gene3D" id="3.40.50.2000">
    <property type="entry name" value="Glycogen Phosphorylase B"/>
    <property type="match status" value="2"/>
</dbReference>
<gene>
    <name evidence="4" type="ORF">BBK82_32255</name>
</gene>
<dbReference type="GO" id="GO:0008194">
    <property type="term" value="F:UDP-glycosyltransferase activity"/>
    <property type="evidence" value="ECO:0007669"/>
    <property type="project" value="InterPro"/>
</dbReference>
<accession>A0A1B2HQL4</accession>
<dbReference type="InterPro" id="IPR006326">
    <property type="entry name" value="UDPGT_MGT-like"/>
</dbReference>
<dbReference type="KEGG" id="led:BBK82_32255"/>
<dbReference type="RefSeq" id="WP_065918361.1">
    <property type="nucleotide sequence ID" value="NZ_CP016793.1"/>
</dbReference>
<evidence type="ECO:0000313" key="4">
    <source>
        <dbReference type="EMBL" id="ANZ40020.1"/>
    </source>
</evidence>
<dbReference type="Proteomes" id="UP000093053">
    <property type="component" value="Chromosome"/>
</dbReference>
<dbReference type="AlphaFoldDB" id="A0A1B2HQL4"/>
<evidence type="ECO:0000313" key="5">
    <source>
        <dbReference type="Proteomes" id="UP000093053"/>
    </source>
</evidence>
<dbReference type="NCBIfam" id="TIGR01426">
    <property type="entry name" value="MGT"/>
    <property type="match status" value="1"/>
</dbReference>
<evidence type="ECO:0000256" key="2">
    <source>
        <dbReference type="ARBA" id="ARBA00022679"/>
    </source>
</evidence>
<dbReference type="SUPFAM" id="SSF53756">
    <property type="entry name" value="UDP-Glycosyltransferase/glycogen phosphorylase"/>
    <property type="match status" value="1"/>
</dbReference>
<dbReference type="EMBL" id="CP016793">
    <property type="protein sequence ID" value="ANZ40020.1"/>
    <property type="molecule type" value="Genomic_DNA"/>
</dbReference>
<organism evidence="4 5">
    <name type="scientific">Lentzea guizhouensis</name>
    <dbReference type="NCBI Taxonomy" id="1586287"/>
    <lineage>
        <taxon>Bacteria</taxon>
        <taxon>Bacillati</taxon>
        <taxon>Actinomycetota</taxon>
        <taxon>Actinomycetes</taxon>
        <taxon>Pseudonocardiales</taxon>
        <taxon>Pseudonocardiaceae</taxon>
        <taxon>Lentzea</taxon>
    </lineage>
</organism>
<protein>
    <recommendedName>
        <fullName evidence="3">Erythromycin biosynthesis protein CIII-like C-terminal domain-containing protein</fullName>
    </recommendedName>
</protein>
<reference evidence="4 5" key="1">
    <citation type="submission" date="2016-07" db="EMBL/GenBank/DDBJ databases">
        <title>Complete genome sequence of the Lentzea guizhouensis DHS C013.</title>
        <authorList>
            <person name="Cao C."/>
        </authorList>
    </citation>
    <scope>NUCLEOTIDE SEQUENCE [LARGE SCALE GENOMIC DNA]</scope>
    <source>
        <strain evidence="4 5">DHS C013</strain>
    </source>
</reference>
<dbReference type="OrthoDB" id="6620093at2"/>
<name>A0A1B2HQL4_9PSEU</name>
<dbReference type="Pfam" id="PF06722">
    <property type="entry name" value="EryCIII-like_C"/>
    <property type="match status" value="1"/>
</dbReference>
<dbReference type="GO" id="GO:0017000">
    <property type="term" value="P:antibiotic biosynthetic process"/>
    <property type="evidence" value="ECO:0007669"/>
    <property type="project" value="UniProtKB-ARBA"/>
</dbReference>
<keyword evidence="5" id="KW-1185">Reference proteome</keyword>
<dbReference type="CDD" id="cd03784">
    <property type="entry name" value="GT1_Gtf-like"/>
    <property type="match status" value="1"/>
</dbReference>
<evidence type="ECO:0000259" key="3">
    <source>
        <dbReference type="Pfam" id="PF06722"/>
    </source>
</evidence>
<dbReference type="STRING" id="1586287.BBK82_32255"/>